<keyword evidence="1" id="KW-0732">Signal</keyword>
<dbReference type="Proteomes" id="UP000254331">
    <property type="component" value="Unassembled WGS sequence"/>
</dbReference>
<reference evidence="2 3" key="1">
    <citation type="submission" date="2018-06" db="EMBL/GenBank/DDBJ databases">
        <authorList>
            <consortium name="Pathogen Informatics"/>
            <person name="Doyle S."/>
        </authorList>
    </citation>
    <scope>NUCLEOTIDE SEQUENCE [LARGE SCALE GENOMIC DNA]</scope>
    <source>
        <strain evidence="2 3">NCTC10376</strain>
    </source>
</reference>
<feature type="signal peptide" evidence="1">
    <location>
        <begin position="1"/>
        <end position="22"/>
    </location>
</feature>
<dbReference type="AlphaFoldDB" id="A0A379FCW1"/>
<name>A0A379FCW1_PROVU</name>
<organism evidence="2 3">
    <name type="scientific">Proteus vulgaris</name>
    <dbReference type="NCBI Taxonomy" id="585"/>
    <lineage>
        <taxon>Bacteria</taxon>
        <taxon>Pseudomonadati</taxon>
        <taxon>Pseudomonadota</taxon>
        <taxon>Gammaproteobacteria</taxon>
        <taxon>Enterobacterales</taxon>
        <taxon>Morganellaceae</taxon>
        <taxon>Proteus</taxon>
    </lineage>
</organism>
<dbReference type="EMBL" id="UGTW01000001">
    <property type="protein sequence ID" value="SUC17411.1"/>
    <property type="molecule type" value="Genomic_DNA"/>
</dbReference>
<evidence type="ECO:0000256" key="1">
    <source>
        <dbReference type="SAM" id="SignalP"/>
    </source>
</evidence>
<feature type="chain" id="PRO_5016970306" description="YD repeat-containing protein" evidence="1">
    <location>
        <begin position="23"/>
        <end position="277"/>
    </location>
</feature>
<proteinExistence type="predicted"/>
<dbReference type="OrthoDB" id="6458823at2"/>
<evidence type="ECO:0000313" key="3">
    <source>
        <dbReference type="Proteomes" id="UP000254331"/>
    </source>
</evidence>
<accession>A0A379FCW1</accession>
<gene>
    <name evidence="2" type="ORF">NCTC10376_03354</name>
</gene>
<sequence length="277" mass="32460">MKLPLIFTFSLCTLFITPSTFAIQTSCNESQKQINTTNSTFITINFIYGPIKSISITSKLPENGRLKAFKGETQFDECGFITKYSFSTQEYIHENIETNLLRMPTSDNIKQIYQLKNRHRTHTLYLSEFYNKNKQNQLTGKTSFFYDNDGSLMGTDISQFSYQDNKITLSTIIDSNSNNKGNVIHYYYDKQGRLLKTTNKNNDVMSEFRYGEDGKILQHVQIYTSLYDDIREYDKTCKEWDEYNNCVIWDMVSTIKQRGKLIDTSTATVYYKLEYYE</sequence>
<evidence type="ECO:0008006" key="4">
    <source>
        <dbReference type="Google" id="ProtNLM"/>
    </source>
</evidence>
<dbReference type="GeneID" id="93393912"/>
<evidence type="ECO:0000313" key="2">
    <source>
        <dbReference type="EMBL" id="SUC17411.1"/>
    </source>
</evidence>
<dbReference type="RefSeq" id="WP_036935946.1">
    <property type="nucleotide sequence ID" value="NZ_CABMNT010000001.1"/>
</dbReference>
<protein>
    <recommendedName>
        <fullName evidence="4">YD repeat-containing protein</fullName>
    </recommendedName>
</protein>